<proteinExistence type="predicted"/>
<feature type="transmembrane region" description="Helical" evidence="5">
    <location>
        <begin position="12"/>
        <end position="36"/>
    </location>
</feature>
<evidence type="ECO:0000256" key="1">
    <source>
        <dbReference type="ARBA" id="ARBA00004196"/>
    </source>
</evidence>
<dbReference type="PANTHER" id="PTHR42852:SF6">
    <property type="entry name" value="THIOL:DISULFIDE INTERCHANGE PROTEIN DSBE"/>
    <property type="match status" value="1"/>
</dbReference>
<feature type="transmembrane region" description="Helical" evidence="5">
    <location>
        <begin position="87"/>
        <end position="103"/>
    </location>
</feature>
<dbReference type="Gene3D" id="3.40.30.10">
    <property type="entry name" value="Glutaredoxin"/>
    <property type="match status" value="1"/>
</dbReference>
<gene>
    <name evidence="7" type="ORF">CZ787_09405</name>
</gene>
<dbReference type="Proteomes" id="UP000196331">
    <property type="component" value="Unassembled WGS sequence"/>
</dbReference>
<reference evidence="7 8" key="1">
    <citation type="submission" date="2017-02" db="EMBL/GenBank/DDBJ databases">
        <authorList>
            <person name="Dridi B."/>
        </authorList>
    </citation>
    <scope>NUCLEOTIDE SEQUENCE [LARGE SCALE GENOMIC DNA]</scope>
    <source>
        <strain evidence="7 8">JB380</strain>
    </source>
</reference>
<keyword evidence="5" id="KW-1133">Transmembrane helix</keyword>
<keyword evidence="2" id="KW-0201">Cytochrome c-type biogenesis</keyword>
<dbReference type="InterPro" id="IPR001640">
    <property type="entry name" value="Lgt"/>
</dbReference>
<dbReference type="InterPro" id="IPR013740">
    <property type="entry name" value="Redoxin"/>
</dbReference>
<dbReference type="AlphaFoldDB" id="A0A1R4HZV6"/>
<evidence type="ECO:0000259" key="6">
    <source>
        <dbReference type="PROSITE" id="PS51352"/>
    </source>
</evidence>
<evidence type="ECO:0000256" key="4">
    <source>
        <dbReference type="ARBA" id="ARBA00023284"/>
    </source>
</evidence>
<protein>
    <submittedName>
        <fullName evidence="7">Thioredoxin</fullName>
    </submittedName>
</protein>
<comment type="subcellular location">
    <subcellularLocation>
        <location evidence="1">Cell envelope</location>
    </subcellularLocation>
</comment>
<dbReference type="InterPro" id="IPR036249">
    <property type="entry name" value="Thioredoxin-like_sf"/>
</dbReference>
<dbReference type="InterPro" id="IPR017937">
    <property type="entry name" value="Thioredoxin_CS"/>
</dbReference>
<dbReference type="OrthoDB" id="9799347at2"/>
<feature type="domain" description="Thioredoxin" evidence="6">
    <location>
        <begin position="134"/>
        <end position="274"/>
    </location>
</feature>
<dbReference type="CDD" id="cd02966">
    <property type="entry name" value="TlpA_like_family"/>
    <property type="match status" value="1"/>
</dbReference>
<dbReference type="EMBL" id="FUKM01000034">
    <property type="protein sequence ID" value="SJN13049.1"/>
    <property type="molecule type" value="Genomic_DNA"/>
</dbReference>
<dbReference type="GO" id="GO:0042158">
    <property type="term" value="P:lipoprotein biosynthetic process"/>
    <property type="evidence" value="ECO:0007669"/>
    <property type="project" value="InterPro"/>
</dbReference>
<organism evidence="7 8">
    <name type="scientific">Halomonas citrativorans</name>
    <dbReference type="NCBI Taxonomy" id="2742612"/>
    <lineage>
        <taxon>Bacteria</taxon>
        <taxon>Pseudomonadati</taxon>
        <taxon>Pseudomonadota</taxon>
        <taxon>Gammaproteobacteria</taxon>
        <taxon>Oceanospirillales</taxon>
        <taxon>Halomonadaceae</taxon>
        <taxon>Halomonas</taxon>
    </lineage>
</organism>
<keyword evidence="4" id="KW-0676">Redox-active center</keyword>
<dbReference type="PROSITE" id="PS51352">
    <property type="entry name" value="THIOREDOXIN_2"/>
    <property type="match status" value="1"/>
</dbReference>
<dbReference type="SUPFAM" id="SSF52833">
    <property type="entry name" value="Thioredoxin-like"/>
    <property type="match status" value="1"/>
</dbReference>
<accession>A0A1R4HZV6</accession>
<dbReference type="GO" id="GO:0015036">
    <property type="term" value="F:disulfide oxidoreductase activity"/>
    <property type="evidence" value="ECO:0007669"/>
    <property type="project" value="UniProtKB-ARBA"/>
</dbReference>
<dbReference type="RefSeq" id="WP_041158406.1">
    <property type="nucleotide sequence ID" value="NZ_FUKM01000034.1"/>
</dbReference>
<keyword evidence="5" id="KW-0812">Transmembrane</keyword>
<dbReference type="GO" id="GO:0008961">
    <property type="term" value="F:phosphatidylglycerol-prolipoprotein diacylglyceryl transferase activity"/>
    <property type="evidence" value="ECO:0007669"/>
    <property type="project" value="InterPro"/>
</dbReference>
<dbReference type="GO" id="GO:0030313">
    <property type="term" value="C:cell envelope"/>
    <property type="evidence" value="ECO:0007669"/>
    <property type="project" value="UniProtKB-SubCell"/>
</dbReference>
<evidence type="ECO:0000256" key="5">
    <source>
        <dbReference type="SAM" id="Phobius"/>
    </source>
</evidence>
<evidence type="ECO:0000256" key="2">
    <source>
        <dbReference type="ARBA" id="ARBA00022748"/>
    </source>
</evidence>
<dbReference type="Pfam" id="PF08534">
    <property type="entry name" value="Redoxin"/>
    <property type="match status" value="1"/>
</dbReference>
<dbReference type="PANTHER" id="PTHR42852">
    <property type="entry name" value="THIOL:DISULFIDE INTERCHANGE PROTEIN DSBE"/>
    <property type="match status" value="1"/>
</dbReference>
<comment type="caution">
    <text evidence="7">The sequence shown here is derived from an EMBL/GenBank/DDBJ whole genome shotgun (WGS) entry which is preliminary data.</text>
</comment>
<keyword evidence="3" id="KW-1015">Disulfide bond</keyword>
<dbReference type="InterPro" id="IPR050553">
    <property type="entry name" value="Thioredoxin_ResA/DsbE_sf"/>
</dbReference>
<dbReference type="Pfam" id="PF01790">
    <property type="entry name" value="LGT"/>
    <property type="match status" value="1"/>
</dbReference>
<feature type="transmembrane region" description="Helical" evidence="5">
    <location>
        <begin position="115"/>
        <end position="134"/>
    </location>
</feature>
<dbReference type="GO" id="GO:0005886">
    <property type="term" value="C:plasma membrane"/>
    <property type="evidence" value="ECO:0007669"/>
    <property type="project" value="InterPro"/>
</dbReference>
<name>A0A1R4HZV6_9GAMM</name>
<evidence type="ECO:0000256" key="3">
    <source>
        <dbReference type="ARBA" id="ARBA00023157"/>
    </source>
</evidence>
<evidence type="ECO:0000313" key="7">
    <source>
        <dbReference type="EMBL" id="SJN13049.1"/>
    </source>
</evidence>
<evidence type="ECO:0000313" key="8">
    <source>
        <dbReference type="Proteomes" id="UP000196331"/>
    </source>
</evidence>
<keyword evidence="5" id="KW-0472">Membrane</keyword>
<dbReference type="PROSITE" id="PS00194">
    <property type="entry name" value="THIOREDOXIN_1"/>
    <property type="match status" value="1"/>
</dbReference>
<feature type="transmembrane region" description="Helical" evidence="5">
    <location>
        <begin position="48"/>
        <end position="67"/>
    </location>
</feature>
<sequence>MSPLDRSLVIGPLALSVGQLLLMLSIVIALIIGGWLGRRRKVNVGDSIFNAMLLGVIGARLVFIVQYGESYDTFWSWFDIRDRGFEPLAGLVVALVYLAWRLWRQPHERGPLGTAVISGALTWSLTAGALTLMVSQGASIPSTALTTLKHDEVTLPTMLSEADRPMVVNLWASWCPPCRREMPVFEQAQQERDDVTFVFVNQGESLSTVSAFLQQESLTLDNVYLDRNNALGHDVGAMAMPTTLYYNADGTLIDTHFGELSRATLDRSLARFNL</sequence>
<dbReference type="GO" id="GO:0017004">
    <property type="term" value="P:cytochrome complex assembly"/>
    <property type="evidence" value="ECO:0007669"/>
    <property type="project" value="UniProtKB-KW"/>
</dbReference>
<dbReference type="InterPro" id="IPR013766">
    <property type="entry name" value="Thioredoxin_domain"/>
</dbReference>